<name>A0A2G9RNE4_AQUCT</name>
<dbReference type="InterPro" id="IPR017994">
    <property type="entry name" value="P_trefoil_chordata"/>
</dbReference>
<evidence type="ECO:0000259" key="6">
    <source>
        <dbReference type="PROSITE" id="PS51448"/>
    </source>
</evidence>
<keyword evidence="8" id="KW-1185">Reference proteome</keyword>
<feature type="disulfide bond" evidence="4">
    <location>
        <begin position="140"/>
        <end position="155"/>
    </location>
</feature>
<dbReference type="EMBL" id="KV935098">
    <property type="protein sequence ID" value="PIO29446.1"/>
    <property type="molecule type" value="Genomic_DNA"/>
</dbReference>
<feature type="domain" description="P-type" evidence="6">
    <location>
        <begin position="2"/>
        <end position="45"/>
    </location>
</feature>
<keyword evidence="2" id="KW-0964">Secreted</keyword>
<dbReference type="Proteomes" id="UP000228934">
    <property type="component" value="Unassembled WGS sequence"/>
</dbReference>
<accession>A0A2G9RNE4</accession>
<feature type="compositionally biased region" description="Polar residues" evidence="5">
    <location>
        <begin position="188"/>
        <end position="199"/>
    </location>
</feature>
<proteinExistence type="predicted"/>
<feature type="disulfide bond" evidence="4">
    <location>
        <begin position="256"/>
        <end position="273"/>
    </location>
</feature>
<feature type="disulfide bond" evidence="4">
    <location>
        <begin position="150"/>
        <end position="167"/>
    </location>
</feature>
<dbReference type="InterPro" id="IPR044913">
    <property type="entry name" value="P_trefoil_dom_sf"/>
</dbReference>
<evidence type="ECO:0000256" key="2">
    <source>
        <dbReference type="ARBA" id="ARBA00022525"/>
    </source>
</evidence>
<evidence type="ECO:0000313" key="8">
    <source>
        <dbReference type="Proteomes" id="UP000228934"/>
    </source>
</evidence>
<evidence type="ECO:0000256" key="1">
    <source>
        <dbReference type="ARBA" id="ARBA00004613"/>
    </source>
</evidence>
<dbReference type="InterPro" id="IPR017957">
    <property type="entry name" value="P_trefoil_CS"/>
</dbReference>
<feature type="non-terminal residue" evidence="7">
    <location>
        <position position="286"/>
    </location>
</feature>
<feature type="domain" description="P-type" evidence="6">
    <location>
        <begin position="50"/>
        <end position="90"/>
    </location>
</feature>
<feature type="domain" description="P-type" evidence="6">
    <location>
        <begin position="234"/>
        <end position="277"/>
    </location>
</feature>
<evidence type="ECO:0000256" key="4">
    <source>
        <dbReference type="PROSITE-ProRule" id="PRU00779"/>
    </source>
</evidence>
<evidence type="ECO:0000313" key="7">
    <source>
        <dbReference type="EMBL" id="PIO29446.1"/>
    </source>
</evidence>
<dbReference type="PANTHER" id="PTHR13826:SF14">
    <property type="entry name" value="TREFOIL FACTOR 2"/>
    <property type="match status" value="1"/>
</dbReference>
<dbReference type="Gene3D" id="4.10.110.10">
    <property type="entry name" value="Spasmolytic Protein, domain 1"/>
    <property type="match status" value="4"/>
</dbReference>
<feature type="domain" description="P-type" evidence="6">
    <location>
        <begin position="128"/>
        <end position="171"/>
    </location>
</feature>
<evidence type="ECO:0000256" key="3">
    <source>
        <dbReference type="ARBA" id="ARBA00023157"/>
    </source>
</evidence>
<feature type="disulfide bond" evidence="4">
    <location>
        <begin position="246"/>
        <end position="261"/>
    </location>
</feature>
<gene>
    <name evidence="7" type="ORF">AB205_0142350</name>
</gene>
<sequence length="286" mass="30988">EAQCSVSPADRIECGYPGISSEECRSRGCCFDPSIPGVKWCFRSNDYNKVQCSVSPADRTDCGYAGISSEECHSRGCCFDPSIPGIRLSARLVRLTEKNADIQELVPKNANPEDAALTHLFPGSNDTAQCSVIPADRTDCGYPGISSEECLSRGCCFNSSIPGVKWCFYKKTYSKSFSHAIISTSNRYKSSPSLANSPPLTTPPIPHSSEERRTAAPNNGCGQGLELYIPQDQAQCSVTPADRTDCGYSGISSKECLSRGCCFDPSIPGVKWCFFPNSYSKGYFST</sequence>
<feature type="disulfide bond" evidence="4">
    <location>
        <begin position="236"/>
        <end position="262"/>
    </location>
</feature>
<feature type="region of interest" description="Disordered" evidence="5">
    <location>
        <begin position="188"/>
        <end position="216"/>
    </location>
</feature>
<dbReference type="SUPFAM" id="SSF57492">
    <property type="entry name" value="Trefoil"/>
    <property type="match status" value="4"/>
</dbReference>
<dbReference type="PROSITE" id="PS00025">
    <property type="entry name" value="P_TREFOIL_1"/>
    <property type="match status" value="3"/>
</dbReference>
<feature type="non-terminal residue" evidence="7">
    <location>
        <position position="1"/>
    </location>
</feature>
<dbReference type="InterPro" id="IPR000519">
    <property type="entry name" value="P_trefoil_dom"/>
</dbReference>
<dbReference type="SMART" id="SM00018">
    <property type="entry name" value="PD"/>
    <property type="match status" value="4"/>
</dbReference>
<dbReference type="PRINTS" id="PR00680">
    <property type="entry name" value="PTREFOIL"/>
</dbReference>
<comment type="subcellular location">
    <subcellularLocation>
        <location evidence="1">Secreted</location>
    </subcellularLocation>
</comment>
<feature type="disulfide bond" evidence="4">
    <location>
        <begin position="62"/>
        <end position="77"/>
    </location>
</feature>
<feature type="disulfide bond" evidence="4">
    <location>
        <begin position="130"/>
        <end position="156"/>
    </location>
</feature>
<dbReference type="CDD" id="cd00111">
    <property type="entry name" value="Trefoil"/>
    <property type="match status" value="4"/>
</dbReference>
<feature type="disulfide bond" evidence="4">
    <location>
        <begin position="24"/>
        <end position="41"/>
    </location>
</feature>
<dbReference type="FunFam" id="4.10.110.10:FF:000006">
    <property type="entry name" value="Trefoil factor 1"/>
    <property type="match status" value="3"/>
</dbReference>
<dbReference type="Pfam" id="PF00088">
    <property type="entry name" value="Trefoil"/>
    <property type="match status" value="4"/>
</dbReference>
<feature type="disulfide bond" evidence="4">
    <location>
        <begin position="4"/>
        <end position="30"/>
    </location>
</feature>
<dbReference type="PANTHER" id="PTHR13826">
    <property type="entry name" value="INTESTINAL TREFOIL FACTOR-RELATED"/>
    <property type="match status" value="1"/>
</dbReference>
<dbReference type="GO" id="GO:0005615">
    <property type="term" value="C:extracellular space"/>
    <property type="evidence" value="ECO:0007669"/>
    <property type="project" value="TreeGrafter"/>
</dbReference>
<feature type="disulfide bond" evidence="4">
    <location>
        <begin position="14"/>
        <end position="29"/>
    </location>
</feature>
<dbReference type="OrthoDB" id="10051464at2759"/>
<organism evidence="7 8">
    <name type="scientific">Aquarana catesbeiana</name>
    <name type="common">American bullfrog</name>
    <name type="synonym">Rana catesbeiana</name>
    <dbReference type="NCBI Taxonomy" id="8400"/>
    <lineage>
        <taxon>Eukaryota</taxon>
        <taxon>Metazoa</taxon>
        <taxon>Chordata</taxon>
        <taxon>Craniata</taxon>
        <taxon>Vertebrata</taxon>
        <taxon>Euteleostomi</taxon>
        <taxon>Amphibia</taxon>
        <taxon>Batrachia</taxon>
        <taxon>Anura</taxon>
        <taxon>Neobatrachia</taxon>
        <taxon>Ranoidea</taxon>
        <taxon>Ranidae</taxon>
        <taxon>Aquarana</taxon>
    </lineage>
</organism>
<comment type="caution">
    <text evidence="4">Lacks conserved residue(s) required for the propagation of feature annotation.</text>
</comment>
<feature type="disulfide bond" evidence="4">
    <location>
        <begin position="52"/>
        <end position="78"/>
    </location>
</feature>
<keyword evidence="3 4" id="KW-1015">Disulfide bond</keyword>
<reference evidence="8" key="1">
    <citation type="journal article" date="2017" name="Nat. Commun.">
        <title>The North American bullfrog draft genome provides insight into hormonal regulation of long noncoding RNA.</title>
        <authorList>
            <person name="Hammond S.A."/>
            <person name="Warren R.L."/>
            <person name="Vandervalk B.P."/>
            <person name="Kucuk E."/>
            <person name="Khan H."/>
            <person name="Gibb E.A."/>
            <person name="Pandoh P."/>
            <person name="Kirk H."/>
            <person name="Zhao Y."/>
            <person name="Jones M."/>
            <person name="Mungall A.J."/>
            <person name="Coope R."/>
            <person name="Pleasance S."/>
            <person name="Moore R.A."/>
            <person name="Holt R.A."/>
            <person name="Round J.M."/>
            <person name="Ohora S."/>
            <person name="Walle B.V."/>
            <person name="Veldhoen N."/>
            <person name="Helbing C.C."/>
            <person name="Birol I."/>
        </authorList>
    </citation>
    <scope>NUCLEOTIDE SEQUENCE [LARGE SCALE GENOMIC DNA]</scope>
</reference>
<dbReference type="AlphaFoldDB" id="A0A2G9RNE4"/>
<evidence type="ECO:0000256" key="5">
    <source>
        <dbReference type="SAM" id="MobiDB-lite"/>
    </source>
</evidence>
<protein>
    <recommendedName>
        <fullName evidence="6">P-type domain-containing protein</fullName>
    </recommendedName>
</protein>
<dbReference type="PROSITE" id="PS51448">
    <property type="entry name" value="P_TREFOIL_2"/>
    <property type="match status" value="4"/>
</dbReference>